<gene>
    <name evidence="6" type="ORF">SAMN05421740_1112</name>
</gene>
<evidence type="ECO:0000256" key="3">
    <source>
        <dbReference type="ARBA" id="ARBA00022842"/>
    </source>
</evidence>
<dbReference type="Proteomes" id="UP000198916">
    <property type="component" value="Unassembled WGS sequence"/>
</dbReference>
<dbReference type="EMBL" id="FNZR01000011">
    <property type="protein sequence ID" value="SEL82916.1"/>
    <property type="molecule type" value="Genomic_DNA"/>
</dbReference>
<dbReference type="SMART" id="SM00922">
    <property type="entry name" value="MR_MLE"/>
    <property type="match status" value="1"/>
</dbReference>
<proteinExistence type="predicted"/>
<sequence>MKTNRRKFISNAVVGGLAATALPLSSCATGTSTNQSTDLQERYAKLDAILKQPVLKKELFSSPVIIESVELLRHERSFLCRVRSTDGAEGMSVGHFGMNTLFPIFLADVQPFFIGQDARELDLILERVYIYHFNFRYNGITLGLPLATLEFAILDMLGHIANKPVGQLVGEIHNTDVGVYMATEFREKPLEEHFALIKETVAEYDVQALKIKVGYQYAGTKDIHYKGPIGKTEKLIPLVRETYGDNIALYADSNGYYTVDEAIRVGKLLEEYKYEYFEEPVMFDHFEDIKAVADALTLPIANGEQDQSFVNFRWLIANDGIEIVQPDNYYFGGMIRTIKVARMAEAFGKTCTPHMSGGGLGFLYDIHIVSAIPNAGAHHEFKSLETNVEFECPTSPLKVQNGKLKVPTDPGWGVTINPDFVAKHKVVTM</sequence>
<keyword evidence="4" id="KW-0732">Signal</keyword>
<dbReference type="GO" id="GO:0000287">
    <property type="term" value="F:magnesium ion binding"/>
    <property type="evidence" value="ECO:0007669"/>
    <property type="project" value="TreeGrafter"/>
</dbReference>
<evidence type="ECO:0000313" key="7">
    <source>
        <dbReference type="Proteomes" id="UP000198916"/>
    </source>
</evidence>
<dbReference type="CDD" id="cd03316">
    <property type="entry name" value="MR_like"/>
    <property type="match status" value="1"/>
</dbReference>
<dbReference type="SUPFAM" id="SSF51604">
    <property type="entry name" value="Enolase C-terminal domain-like"/>
    <property type="match status" value="1"/>
</dbReference>
<keyword evidence="2" id="KW-0479">Metal-binding</keyword>
<reference evidence="7" key="1">
    <citation type="submission" date="2016-10" db="EMBL/GenBank/DDBJ databases">
        <authorList>
            <person name="Varghese N."/>
            <person name="Submissions S."/>
        </authorList>
    </citation>
    <scope>NUCLEOTIDE SEQUENCE [LARGE SCALE GENOMIC DNA]</scope>
    <source>
        <strain evidence="7">Jip14</strain>
    </source>
</reference>
<dbReference type="GO" id="GO:0016836">
    <property type="term" value="F:hydro-lyase activity"/>
    <property type="evidence" value="ECO:0007669"/>
    <property type="project" value="TreeGrafter"/>
</dbReference>
<dbReference type="PANTHER" id="PTHR13794">
    <property type="entry name" value="ENOLASE SUPERFAMILY, MANDELATE RACEMASE"/>
    <property type="match status" value="1"/>
</dbReference>
<comment type="cofactor">
    <cofactor evidence="1">
        <name>Mg(2+)</name>
        <dbReference type="ChEBI" id="CHEBI:18420"/>
    </cofactor>
</comment>
<evidence type="ECO:0000259" key="5">
    <source>
        <dbReference type="SMART" id="SM00922"/>
    </source>
</evidence>
<keyword evidence="3" id="KW-0460">Magnesium</keyword>
<organism evidence="6 7">
    <name type="scientific">Parapedobacter koreensis</name>
    <dbReference type="NCBI Taxonomy" id="332977"/>
    <lineage>
        <taxon>Bacteria</taxon>
        <taxon>Pseudomonadati</taxon>
        <taxon>Bacteroidota</taxon>
        <taxon>Sphingobacteriia</taxon>
        <taxon>Sphingobacteriales</taxon>
        <taxon>Sphingobacteriaceae</taxon>
        <taxon>Parapedobacter</taxon>
    </lineage>
</organism>
<dbReference type="SUPFAM" id="SSF54826">
    <property type="entry name" value="Enolase N-terminal domain-like"/>
    <property type="match status" value="1"/>
</dbReference>
<dbReference type="PROSITE" id="PS51318">
    <property type="entry name" value="TAT"/>
    <property type="match status" value="1"/>
</dbReference>
<dbReference type="OrthoDB" id="9775391at2"/>
<dbReference type="InterPro" id="IPR036849">
    <property type="entry name" value="Enolase-like_C_sf"/>
</dbReference>
<feature type="signal peptide" evidence="4">
    <location>
        <begin position="1"/>
        <end position="28"/>
    </location>
</feature>
<accession>A0A1H7TF39</accession>
<keyword evidence="7" id="KW-1185">Reference proteome</keyword>
<dbReference type="RefSeq" id="WP_090608524.1">
    <property type="nucleotide sequence ID" value="NZ_FNZR01000011.1"/>
</dbReference>
<dbReference type="InterPro" id="IPR029065">
    <property type="entry name" value="Enolase_C-like"/>
</dbReference>
<feature type="chain" id="PRO_5011639881" evidence="4">
    <location>
        <begin position="29"/>
        <end position="429"/>
    </location>
</feature>
<evidence type="ECO:0000256" key="2">
    <source>
        <dbReference type="ARBA" id="ARBA00022723"/>
    </source>
</evidence>
<dbReference type="InterPro" id="IPR006311">
    <property type="entry name" value="TAT_signal"/>
</dbReference>
<dbReference type="GO" id="GO:0016854">
    <property type="term" value="F:racemase and epimerase activity"/>
    <property type="evidence" value="ECO:0007669"/>
    <property type="project" value="UniProtKB-ARBA"/>
</dbReference>
<evidence type="ECO:0000256" key="1">
    <source>
        <dbReference type="ARBA" id="ARBA00001946"/>
    </source>
</evidence>
<dbReference type="PANTHER" id="PTHR13794:SF58">
    <property type="entry name" value="MITOCHONDRIAL ENOLASE SUPERFAMILY MEMBER 1"/>
    <property type="match status" value="1"/>
</dbReference>
<dbReference type="Gene3D" id="3.30.390.10">
    <property type="entry name" value="Enolase-like, N-terminal domain"/>
    <property type="match status" value="1"/>
</dbReference>
<dbReference type="InterPro" id="IPR013342">
    <property type="entry name" value="Mandelate_racemase_C"/>
</dbReference>
<dbReference type="SFLD" id="SFLDS00001">
    <property type="entry name" value="Enolase"/>
    <property type="match status" value="1"/>
</dbReference>
<dbReference type="Gene3D" id="3.20.20.120">
    <property type="entry name" value="Enolase-like C-terminal domain"/>
    <property type="match status" value="1"/>
</dbReference>
<dbReference type="AlphaFoldDB" id="A0A1H7TF39"/>
<evidence type="ECO:0000313" key="6">
    <source>
        <dbReference type="EMBL" id="SEL82916.1"/>
    </source>
</evidence>
<feature type="domain" description="Mandelate racemase/muconate lactonizing enzyme C-terminal" evidence="5">
    <location>
        <begin position="190"/>
        <end position="299"/>
    </location>
</feature>
<dbReference type="STRING" id="332977.SAMN05421740_1112"/>
<protein>
    <submittedName>
        <fullName evidence="6">L-alanine-DL-glutamate epimerase</fullName>
    </submittedName>
</protein>
<dbReference type="InterPro" id="IPR046945">
    <property type="entry name" value="RHMD-like"/>
</dbReference>
<name>A0A1H7TF39_9SPHI</name>
<dbReference type="Pfam" id="PF13378">
    <property type="entry name" value="MR_MLE_C"/>
    <property type="match status" value="1"/>
</dbReference>
<evidence type="ECO:0000256" key="4">
    <source>
        <dbReference type="SAM" id="SignalP"/>
    </source>
</evidence>
<dbReference type="GO" id="GO:0016052">
    <property type="term" value="P:carbohydrate catabolic process"/>
    <property type="evidence" value="ECO:0007669"/>
    <property type="project" value="TreeGrafter"/>
</dbReference>
<dbReference type="InterPro" id="IPR029017">
    <property type="entry name" value="Enolase-like_N"/>
</dbReference>